<dbReference type="FunFam" id="3.40.50.300:FF:001447">
    <property type="entry name" value="Ras-related protein Rab-1B"/>
    <property type="match status" value="1"/>
</dbReference>
<gene>
    <name evidence="2" type="ORF">NCTC11370_03167</name>
</gene>
<dbReference type="CDD" id="cd00154">
    <property type="entry name" value="Rab"/>
    <property type="match status" value="1"/>
</dbReference>
<keyword evidence="3" id="KW-1185">Reference proteome</keyword>
<dbReference type="GO" id="GO:0005525">
    <property type="term" value="F:GTP binding"/>
    <property type="evidence" value="ECO:0007669"/>
    <property type="project" value="InterPro"/>
</dbReference>
<dbReference type="SMART" id="SM00173">
    <property type="entry name" value="RAS"/>
    <property type="match status" value="1"/>
</dbReference>
<evidence type="ECO:0000256" key="1">
    <source>
        <dbReference type="ARBA" id="ARBA00022741"/>
    </source>
</evidence>
<dbReference type="GeneID" id="93294032"/>
<evidence type="ECO:0000313" key="2">
    <source>
        <dbReference type="EMBL" id="STO23063.1"/>
    </source>
</evidence>
<keyword evidence="2" id="KW-0689">Ribosomal protein</keyword>
<dbReference type="InterPro" id="IPR005225">
    <property type="entry name" value="Small_GTP-bd"/>
</dbReference>
<dbReference type="GO" id="GO:0005840">
    <property type="term" value="C:ribosome"/>
    <property type="evidence" value="ECO:0007669"/>
    <property type="project" value="UniProtKB-KW"/>
</dbReference>
<dbReference type="Proteomes" id="UP000254554">
    <property type="component" value="Unassembled WGS sequence"/>
</dbReference>
<dbReference type="RefSeq" id="WP_010655183.1">
    <property type="nucleotide sequence ID" value="NZ_UGGT01000001.1"/>
</dbReference>
<dbReference type="SMART" id="SM00175">
    <property type="entry name" value="RAB"/>
    <property type="match status" value="1"/>
</dbReference>
<organism evidence="2 3">
    <name type="scientific">Fluoribacter dumoffii</name>
    <dbReference type="NCBI Taxonomy" id="463"/>
    <lineage>
        <taxon>Bacteria</taxon>
        <taxon>Pseudomonadati</taxon>
        <taxon>Pseudomonadota</taxon>
        <taxon>Gammaproteobacteria</taxon>
        <taxon>Legionellales</taxon>
        <taxon>Legionellaceae</taxon>
        <taxon>Fluoribacter</taxon>
    </lineage>
</organism>
<dbReference type="PROSITE" id="PS51421">
    <property type="entry name" value="RAS"/>
    <property type="match status" value="1"/>
</dbReference>
<dbReference type="SMART" id="SM00174">
    <property type="entry name" value="RHO"/>
    <property type="match status" value="1"/>
</dbReference>
<dbReference type="STRING" id="1094715.GCA_000236165_03153"/>
<dbReference type="OrthoDB" id="5652423at2"/>
<proteinExistence type="predicted"/>
<dbReference type="GO" id="GO:0003924">
    <property type="term" value="F:GTPase activity"/>
    <property type="evidence" value="ECO:0007669"/>
    <property type="project" value="InterPro"/>
</dbReference>
<dbReference type="SUPFAM" id="SSF52540">
    <property type="entry name" value="P-loop containing nucleoside triphosphate hydrolases"/>
    <property type="match status" value="1"/>
</dbReference>
<dbReference type="PROSITE" id="PS51419">
    <property type="entry name" value="RAB"/>
    <property type="match status" value="1"/>
</dbReference>
<dbReference type="InterPro" id="IPR001806">
    <property type="entry name" value="Small_GTPase"/>
</dbReference>
<keyword evidence="2" id="KW-0687">Ribonucleoprotein</keyword>
<dbReference type="PANTHER" id="PTHR47978">
    <property type="match status" value="1"/>
</dbReference>
<dbReference type="Pfam" id="PF00071">
    <property type="entry name" value="Ras"/>
    <property type="match status" value="1"/>
</dbReference>
<evidence type="ECO:0000313" key="3">
    <source>
        <dbReference type="Proteomes" id="UP000254554"/>
    </source>
</evidence>
<accession>A0A377GE29</accession>
<dbReference type="PRINTS" id="PR00449">
    <property type="entry name" value="RASTRNSFRMNG"/>
</dbReference>
<protein>
    <submittedName>
        <fullName evidence="2">Ribosomal protein L23</fullName>
    </submittedName>
</protein>
<dbReference type="NCBIfam" id="TIGR00231">
    <property type="entry name" value="small_GTP"/>
    <property type="match status" value="1"/>
</dbReference>
<name>A0A377GE29_9GAMM</name>
<dbReference type="AlphaFoldDB" id="A0A377GE29"/>
<keyword evidence="1" id="KW-0547">Nucleotide-binding</keyword>
<reference evidence="2 3" key="1">
    <citation type="submission" date="2018-06" db="EMBL/GenBank/DDBJ databases">
        <authorList>
            <consortium name="Pathogen Informatics"/>
            <person name="Doyle S."/>
        </authorList>
    </citation>
    <scope>NUCLEOTIDE SEQUENCE [LARGE SCALE GENOMIC DNA]</scope>
    <source>
        <strain evidence="2 3">NCTC11370</strain>
    </source>
</reference>
<dbReference type="InterPro" id="IPR027417">
    <property type="entry name" value="P-loop_NTPase"/>
</dbReference>
<dbReference type="Gene3D" id="3.40.50.300">
    <property type="entry name" value="P-loop containing nucleotide triphosphate hydrolases"/>
    <property type="match status" value="1"/>
</dbReference>
<sequence>MEHKNEYDEHFKIILLGDNAVGKSCLMHTFCDSGFYLFDGYMDTMGVDQKIQKINAFNKCIQLRIWDASGAPKLQKIVASYLRTVDGALICFDLTREDSLHHAREYVAQLRAVKKNVAMILIGCKADLEQRRAISVGQAKAIANEMGIDYLEVSSLKKENTDLPFIRILTKIYILNQLTKIKPTLEEHFNNYLKLTRFKKHAHFFSEQALSAHREDVLREEYRLLFEKLFDCQSVEELAEFFRKIGELIERADELYRQDNPFLNHFISSPLSKVLKHTLDALTHRFAGMKGLPIAKEMLIQKNNSITII</sequence>
<dbReference type="EMBL" id="UGGT01000001">
    <property type="protein sequence ID" value="STO23063.1"/>
    <property type="molecule type" value="Genomic_DNA"/>
</dbReference>